<dbReference type="PANTHER" id="PTHR47572:SF4">
    <property type="entry name" value="LACTONASE DRP35"/>
    <property type="match status" value="1"/>
</dbReference>
<dbReference type="KEGG" id="lpav:PLANPX_5447"/>
<dbReference type="InterPro" id="IPR011042">
    <property type="entry name" value="6-blade_b-propeller_TolB-like"/>
</dbReference>
<keyword evidence="4" id="KW-1185">Reference proteome</keyword>
<dbReference type="SUPFAM" id="SSF63829">
    <property type="entry name" value="Calcium-dependent phosphotriesterase"/>
    <property type="match status" value="1"/>
</dbReference>
<dbReference type="EC" id="3.1.1.17" evidence="3"/>
<accession>A0A5K7XHG9</accession>
<dbReference type="Pfam" id="PF08450">
    <property type="entry name" value="SGL"/>
    <property type="match status" value="1"/>
</dbReference>
<keyword evidence="1 3" id="KW-0378">Hydrolase</keyword>
<name>A0A5K7XHG9_9BACT</name>
<dbReference type="EMBL" id="AP021861">
    <property type="protein sequence ID" value="BBO35835.1"/>
    <property type="molecule type" value="Genomic_DNA"/>
</dbReference>
<dbReference type="AlphaFoldDB" id="A0A5K7XHG9"/>
<gene>
    <name evidence="3" type="ORF">PLANPX_5447</name>
</gene>
<dbReference type="InterPro" id="IPR013658">
    <property type="entry name" value="SGL"/>
</dbReference>
<evidence type="ECO:0000256" key="1">
    <source>
        <dbReference type="ARBA" id="ARBA00022801"/>
    </source>
</evidence>
<sequence length="351" mass="38061">MTTFPKHIALSSLLMSWCVIRCMGAEPMGVEPRAVGKIERHDAALDALVDVNAPVEIVAEGFVWSEGPVWWAADKSLLFSDIPRNAIFKWNERDGLEEFLNPAGYTGEVPRGGELGSNGLVIDDKDQLVMCQHGDRRIARLEAPLAAGKKPEAKFTNIADRWEGKRFNSPNDLVRHSSGAIYFTDPMYGLLKGGDPKTAEIDFMGVYRCGPDGKVTLATRAMTKPNGLAFSPDEKILYVGQSDSTAPLWRAFDVQADGSLANERVFFDATELAKQGLKGSPDGFKVDKDGNIFASGPGGVLVISKDGKHLGTISTDDVVSNCAWGDDGSTLFMTTNSRLARVRTKTRGAGF</sequence>
<evidence type="ECO:0000313" key="3">
    <source>
        <dbReference type="EMBL" id="BBO35835.1"/>
    </source>
</evidence>
<feature type="domain" description="SMP-30/Gluconolactonase/LRE-like region" evidence="2">
    <location>
        <begin position="64"/>
        <end position="336"/>
    </location>
</feature>
<protein>
    <submittedName>
        <fullName evidence="3">Gluconolactonase</fullName>
        <ecNumber evidence="3">3.1.1.17</ecNumber>
    </submittedName>
</protein>
<organism evidence="3 4">
    <name type="scientific">Lacipirellula parvula</name>
    <dbReference type="NCBI Taxonomy" id="2650471"/>
    <lineage>
        <taxon>Bacteria</taxon>
        <taxon>Pseudomonadati</taxon>
        <taxon>Planctomycetota</taxon>
        <taxon>Planctomycetia</taxon>
        <taxon>Pirellulales</taxon>
        <taxon>Lacipirellulaceae</taxon>
        <taxon>Lacipirellula</taxon>
    </lineage>
</organism>
<evidence type="ECO:0000259" key="2">
    <source>
        <dbReference type="Pfam" id="PF08450"/>
    </source>
</evidence>
<dbReference type="InterPro" id="IPR051262">
    <property type="entry name" value="SMP-30/CGR1_Lactonase"/>
</dbReference>
<dbReference type="Proteomes" id="UP000326837">
    <property type="component" value="Chromosome"/>
</dbReference>
<reference evidence="4" key="1">
    <citation type="submission" date="2019-10" db="EMBL/GenBank/DDBJ databases">
        <title>Lacipirellula parvula gen. nov., sp. nov., representing a lineage of planctomycetes widespread in freshwater anoxic habitats, and description of the family Lacipirellulaceae.</title>
        <authorList>
            <person name="Dedysh S.N."/>
            <person name="Kulichevskaya I.S."/>
            <person name="Beletsky A.V."/>
            <person name="Rakitin A.L."/>
            <person name="Mardanov A.V."/>
            <person name="Ivanova A.A."/>
            <person name="Saltykova V.X."/>
            <person name="Rijpstra W.I.C."/>
            <person name="Sinninghe Damste J.S."/>
            <person name="Ravin N.V."/>
        </authorList>
    </citation>
    <scope>NUCLEOTIDE SEQUENCE [LARGE SCALE GENOMIC DNA]</scope>
    <source>
        <strain evidence="4">PX69</strain>
    </source>
</reference>
<proteinExistence type="predicted"/>
<dbReference type="RefSeq" id="WP_232536227.1">
    <property type="nucleotide sequence ID" value="NZ_AP021861.1"/>
</dbReference>
<dbReference type="Gene3D" id="2.120.10.30">
    <property type="entry name" value="TolB, C-terminal domain"/>
    <property type="match status" value="1"/>
</dbReference>
<dbReference type="GO" id="GO:0004341">
    <property type="term" value="F:gluconolactonase activity"/>
    <property type="evidence" value="ECO:0007669"/>
    <property type="project" value="UniProtKB-EC"/>
</dbReference>
<dbReference type="PANTHER" id="PTHR47572">
    <property type="entry name" value="LIPOPROTEIN-RELATED"/>
    <property type="match status" value="1"/>
</dbReference>
<evidence type="ECO:0000313" key="4">
    <source>
        <dbReference type="Proteomes" id="UP000326837"/>
    </source>
</evidence>